<keyword evidence="2" id="KW-1185">Reference proteome</keyword>
<organism evidence="1 2">
    <name type="scientific">Chryseobacterium arachidis</name>
    <dbReference type="NCBI Taxonomy" id="1416778"/>
    <lineage>
        <taxon>Bacteria</taxon>
        <taxon>Pseudomonadati</taxon>
        <taxon>Bacteroidota</taxon>
        <taxon>Flavobacteriia</taxon>
        <taxon>Flavobacteriales</taxon>
        <taxon>Weeksellaceae</taxon>
        <taxon>Chryseobacterium group</taxon>
        <taxon>Chryseobacterium</taxon>
    </lineage>
</organism>
<proteinExistence type="predicted"/>
<reference evidence="2" key="1">
    <citation type="submission" date="2016-11" db="EMBL/GenBank/DDBJ databases">
        <authorList>
            <person name="Varghese N."/>
            <person name="Submissions S."/>
        </authorList>
    </citation>
    <scope>NUCLEOTIDE SEQUENCE [LARGE SCALE GENOMIC DNA]</scope>
    <source>
        <strain evidence="2">DSM 27619</strain>
    </source>
</reference>
<sequence>MKAHEELKSIFIHRKNIDVAMEIFGFTGQRTTIIDELTEEEVLKLLKIHCPIPSELESECEQLKSEIFRKKLISNILVLAEKTGIKKANDFYDFNKWMIQSGKFKKHLNAHSVEELKEVYKQLKAVEKSNTKSAGKPFTKAWWYKEGKRKALN</sequence>
<dbReference type="Proteomes" id="UP000184518">
    <property type="component" value="Unassembled WGS sequence"/>
</dbReference>
<protein>
    <submittedName>
        <fullName evidence="1">Uncharacterized protein</fullName>
    </submittedName>
</protein>
<accession>A0A1M5F4U7</accession>
<name>A0A1M5F4U7_9FLAO</name>
<gene>
    <name evidence="1" type="ORF">SAMN05443633_107165</name>
</gene>
<evidence type="ECO:0000313" key="2">
    <source>
        <dbReference type="Proteomes" id="UP000184518"/>
    </source>
</evidence>
<dbReference type="AlphaFoldDB" id="A0A1M5F4U7"/>
<dbReference type="EMBL" id="FQUT01000007">
    <property type="protein sequence ID" value="SHF86537.1"/>
    <property type="molecule type" value="Genomic_DNA"/>
</dbReference>
<dbReference type="STRING" id="1416778.SAMN05443633_107165"/>
<evidence type="ECO:0000313" key="1">
    <source>
        <dbReference type="EMBL" id="SHF86537.1"/>
    </source>
</evidence>